<evidence type="ECO:0000256" key="7">
    <source>
        <dbReference type="ARBA" id="ARBA00023018"/>
    </source>
</evidence>
<dbReference type="FunFam" id="1.20.58.390:FF:000017">
    <property type="entry name" value="Neuronal acetylcholine receptor subunit alpha-3"/>
    <property type="match status" value="1"/>
</dbReference>
<evidence type="ECO:0000256" key="13">
    <source>
        <dbReference type="ARBA" id="ARBA00023286"/>
    </source>
</evidence>
<dbReference type="Proteomes" id="UP000522270">
    <property type="component" value="Unassembled WGS sequence"/>
</dbReference>
<keyword evidence="9 16" id="KW-0472">Membrane</keyword>
<dbReference type="GO" id="GO:0045211">
    <property type="term" value="C:postsynaptic membrane"/>
    <property type="evidence" value="ECO:0007669"/>
    <property type="project" value="InterPro"/>
</dbReference>
<keyword evidence="21" id="KW-1185">Reference proteome</keyword>
<keyword evidence="7" id="KW-0770">Synapse</keyword>
<keyword evidence="6 16" id="KW-1133">Transmembrane helix</keyword>
<feature type="domain" description="Neurotransmitter-gated ion-channel ligand-binding" evidence="18">
    <location>
        <begin position="2"/>
        <end position="151"/>
    </location>
</feature>
<organism evidence="20 21">
    <name type="scientific">Pterocles burchelli</name>
    <dbReference type="NCBI Taxonomy" id="2585816"/>
    <lineage>
        <taxon>Eukaryota</taxon>
        <taxon>Metazoa</taxon>
        <taxon>Chordata</taxon>
        <taxon>Craniata</taxon>
        <taxon>Vertebrata</taxon>
        <taxon>Euteleostomi</taxon>
        <taxon>Archelosauria</taxon>
        <taxon>Archosauria</taxon>
        <taxon>Dinosauria</taxon>
        <taxon>Saurischia</taxon>
        <taxon>Theropoda</taxon>
        <taxon>Coelurosauria</taxon>
        <taxon>Aves</taxon>
        <taxon>Neognathae</taxon>
        <taxon>Neoaves</taxon>
        <taxon>Columbimorphae</taxon>
        <taxon>Pterocliformes</taxon>
        <taxon>Pteroclidae</taxon>
        <taxon>Pterocles</taxon>
    </lineage>
</organism>
<dbReference type="Gene3D" id="2.70.170.10">
    <property type="entry name" value="Neurotransmitter-gated ion-channel ligand-binding domain"/>
    <property type="match status" value="1"/>
</dbReference>
<evidence type="ECO:0000256" key="2">
    <source>
        <dbReference type="ARBA" id="ARBA00022448"/>
    </source>
</evidence>
<feature type="domain" description="Neurotransmitter-gated ion-channel transmembrane" evidence="19">
    <location>
        <begin position="159"/>
        <end position="397"/>
    </location>
</feature>
<dbReference type="GO" id="GO:0022848">
    <property type="term" value="F:acetylcholine-gated monoatomic cation-selective channel activity"/>
    <property type="evidence" value="ECO:0007669"/>
    <property type="project" value="InterPro"/>
</dbReference>
<accession>A0A7K5YVZ1</accession>
<evidence type="ECO:0000256" key="12">
    <source>
        <dbReference type="ARBA" id="ARBA00023180"/>
    </source>
</evidence>
<dbReference type="InterPro" id="IPR006202">
    <property type="entry name" value="Neur_chan_lig-bd"/>
</dbReference>
<feature type="transmembrane region" description="Helical" evidence="16">
    <location>
        <begin position="153"/>
        <end position="177"/>
    </location>
</feature>
<dbReference type="SUPFAM" id="SSF90112">
    <property type="entry name" value="Neurotransmitter-gated ion-channel transmembrane pore"/>
    <property type="match status" value="1"/>
</dbReference>
<dbReference type="InterPro" id="IPR018000">
    <property type="entry name" value="Neurotransmitter_ion_chnl_CS"/>
</dbReference>
<evidence type="ECO:0000256" key="1">
    <source>
        <dbReference type="ARBA" id="ARBA00009237"/>
    </source>
</evidence>
<dbReference type="CDD" id="cd19064">
    <property type="entry name" value="LGIC_TM_nAChR"/>
    <property type="match status" value="1"/>
</dbReference>
<comment type="similarity">
    <text evidence="1">Belongs to the ligand-gated ion channel (TC 1.A.9) family. Acetylcholine receptor (TC 1.A.9.1) subfamily.</text>
</comment>
<dbReference type="PANTHER" id="PTHR18945">
    <property type="entry name" value="NEUROTRANSMITTER GATED ION CHANNEL"/>
    <property type="match status" value="1"/>
</dbReference>
<evidence type="ECO:0000256" key="16">
    <source>
        <dbReference type="RuleBase" id="RU000687"/>
    </source>
</evidence>
<dbReference type="InterPro" id="IPR038050">
    <property type="entry name" value="Neuro_actylchol_rec"/>
</dbReference>
<evidence type="ECO:0000256" key="3">
    <source>
        <dbReference type="ARBA" id="ARBA00022475"/>
    </source>
</evidence>
<evidence type="ECO:0000259" key="18">
    <source>
        <dbReference type="Pfam" id="PF02931"/>
    </source>
</evidence>
<keyword evidence="13" id="KW-1071">Ligand-gated ion channel</keyword>
<dbReference type="SUPFAM" id="SSF63712">
    <property type="entry name" value="Nicotinic receptor ligand binding domain-like"/>
    <property type="match status" value="1"/>
</dbReference>
<feature type="non-terminal residue" evidence="20">
    <location>
        <position position="1"/>
    </location>
</feature>
<keyword evidence="5" id="KW-0732">Signal</keyword>
<dbReference type="InterPro" id="IPR006201">
    <property type="entry name" value="Neur_channel"/>
</dbReference>
<sequence length="405" mass="47124">IWNDYRLRWDPREYNGIEFVRVPADKIWKPDIVLYNNAVGDFQVEGKTKALLYCDGMITWTPPAIFKSSCPMDITFFPFDHQNCSLKFGSWTYDKAKIDLLIIGSKVDMNDFWENSEWEIVDASGYKHDIKYNCCEEIYTDITYSFYIRRLPMFYTINLIIPCLFISFLTVLVFYLPSDCGEKVTLCISVLLSLTVFLLVITETIPSTSLVIPLVGEYLLFTMIFVTLSIVITVFVLNIHYRTPTTHTMPKWVKTVFLSVLPKVLLMQRPAEQQKKNTSRKNKKGSANTSDKSKHSKHKDTKLHKEQRCSHCDKATELSTTKRRLSHQSLKWMTEHMEYSPEVKDVISSVQFIAENMRSQNETKEVEDDWKYVAMVIDRVFLWVFIIFCVFGTAGLFLQPLIADT</sequence>
<gene>
    <name evidence="20" type="primary">Chrna6</name>
    <name evidence="20" type="ORF">PTEBUR_R05161</name>
</gene>
<reference evidence="20 21" key="1">
    <citation type="submission" date="2019-09" db="EMBL/GenBank/DDBJ databases">
        <title>Bird 10,000 Genomes (B10K) Project - Family phase.</title>
        <authorList>
            <person name="Zhang G."/>
        </authorList>
    </citation>
    <scope>NUCLEOTIDE SEQUENCE [LARGE SCALE GENOMIC DNA]</scope>
    <source>
        <strain evidence="20">B10K-DU-027-49</strain>
        <tissue evidence="20">Muscle</tissue>
    </source>
</reference>
<evidence type="ECO:0000256" key="15">
    <source>
        <dbReference type="ARBA" id="ARBA00034099"/>
    </source>
</evidence>
<dbReference type="InterPro" id="IPR006029">
    <property type="entry name" value="Neurotrans-gated_channel_TM"/>
</dbReference>
<dbReference type="InterPro" id="IPR002394">
    <property type="entry name" value="Nicotinic_acetylcholine_rcpt"/>
</dbReference>
<dbReference type="PROSITE" id="PS00236">
    <property type="entry name" value="NEUROTR_ION_CHANNEL"/>
    <property type="match status" value="1"/>
</dbReference>
<keyword evidence="2 16" id="KW-0813">Transport</keyword>
<keyword evidence="4 16" id="KW-0812">Transmembrane</keyword>
<name>A0A7K5YVZ1_9AVES</name>
<proteinExistence type="inferred from homology"/>
<keyword evidence="10" id="KW-1015">Disulfide bond</keyword>
<feature type="region of interest" description="Disordered" evidence="17">
    <location>
        <begin position="271"/>
        <end position="308"/>
    </location>
</feature>
<feature type="transmembrane region" description="Helical" evidence="16">
    <location>
        <begin position="218"/>
        <end position="241"/>
    </location>
</feature>
<dbReference type="Pfam" id="PF02932">
    <property type="entry name" value="Neur_chan_memb"/>
    <property type="match status" value="1"/>
</dbReference>
<dbReference type="FunFam" id="1.20.58.390:FF:000001">
    <property type="entry name" value="Neuronal nicotinic acetylcholine receptor subunit 3"/>
    <property type="match status" value="1"/>
</dbReference>
<feature type="non-terminal residue" evidence="20">
    <location>
        <position position="405"/>
    </location>
</feature>
<comment type="subcellular location">
    <subcellularLocation>
        <location evidence="15">Synaptic cell membrane</location>
        <topology evidence="15">Multi-pass membrane protein</topology>
    </subcellularLocation>
</comment>
<dbReference type="NCBIfam" id="TIGR00860">
    <property type="entry name" value="LIC"/>
    <property type="match status" value="1"/>
</dbReference>
<dbReference type="OrthoDB" id="5975154at2759"/>
<keyword evidence="14 16" id="KW-0407">Ion channel</keyword>
<feature type="transmembrane region" description="Helical" evidence="16">
    <location>
        <begin position="184"/>
        <end position="206"/>
    </location>
</feature>
<evidence type="ECO:0000313" key="20">
    <source>
        <dbReference type="EMBL" id="NWU69598.1"/>
    </source>
</evidence>
<dbReference type="Gene3D" id="1.20.58.390">
    <property type="entry name" value="Neurotransmitter-gated ion-channel transmembrane domain"/>
    <property type="match status" value="2"/>
</dbReference>
<evidence type="ECO:0000256" key="5">
    <source>
        <dbReference type="ARBA" id="ARBA00022729"/>
    </source>
</evidence>
<dbReference type="AlphaFoldDB" id="A0A7K5YVZ1"/>
<dbReference type="PRINTS" id="PR00254">
    <property type="entry name" value="NICOTINICR"/>
</dbReference>
<keyword evidence="12" id="KW-0325">Glycoprotein</keyword>
<evidence type="ECO:0000256" key="8">
    <source>
        <dbReference type="ARBA" id="ARBA00023065"/>
    </source>
</evidence>
<evidence type="ECO:0000256" key="17">
    <source>
        <dbReference type="SAM" id="MobiDB-lite"/>
    </source>
</evidence>
<evidence type="ECO:0000256" key="14">
    <source>
        <dbReference type="ARBA" id="ARBA00023303"/>
    </source>
</evidence>
<dbReference type="FunFam" id="2.70.170.10:FF:000016">
    <property type="entry name" value="Nicotinic acetylcholine receptor subunit"/>
    <property type="match status" value="1"/>
</dbReference>
<keyword evidence="3" id="KW-1003">Cell membrane</keyword>
<dbReference type="InterPro" id="IPR036719">
    <property type="entry name" value="Neuro-gated_channel_TM_sf"/>
</dbReference>
<evidence type="ECO:0000256" key="11">
    <source>
        <dbReference type="ARBA" id="ARBA00023170"/>
    </source>
</evidence>
<evidence type="ECO:0000313" key="21">
    <source>
        <dbReference type="Proteomes" id="UP000522270"/>
    </source>
</evidence>
<dbReference type="InterPro" id="IPR036734">
    <property type="entry name" value="Neur_chan_lig-bd_sf"/>
</dbReference>
<evidence type="ECO:0000256" key="6">
    <source>
        <dbReference type="ARBA" id="ARBA00022989"/>
    </source>
</evidence>
<comment type="caution">
    <text evidence="20">The sequence shown here is derived from an EMBL/GenBank/DDBJ whole genome shotgun (WGS) entry which is preliminary data.</text>
</comment>
<protein>
    <submittedName>
        <fullName evidence="20">ACHA6 protein</fullName>
    </submittedName>
</protein>
<dbReference type="PRINTS" id="PR00252">
    <property type="entry name" value="NRIONCHANNEL"/>
</dbReference>
<evidence type="ECO:0000256" key="4">
    <source>
        <dbReference type="ARBA" id="ARBA00022692"/>
    </source>
</evidence>
<dbReference type="Pfam" id="PF02931">
    <property type="entry name" value="Neur_chan_LBD"/>
    <property type="match status" value="1"/>
</dbReference>
<feature type="transmembrane region" description="Helical" evidence="16">
    <location>
        <begin position="380"/>
        <end position="402"/>
    </location>
</feature>
<keyword evidence="11" id="KW-0675">Receptor</keyword>
<evidence type="ECO:0000256" key="10">
    <source>
        <dbReference type="ARBA" id="ARBA00023157"/>
    </source>
</evidence>
<dbReference type="GO" id="GO:0004888">
    <property type="term" value="F:transmembrane signaling receptor activity"/>
    <property type="evidence" value="ECO:0007669"/>
    <property type="project" value="InterPro"/>
</dbReference>
<keyword evidence="8 16" id="KW-0406">Ion transport</keyword>
<dbReference type="EMBL" id="VYZE01000935">
    <property type="protein sequence ID" value="NWU69598.1"/>
    <property type="molecule type" value="Genomic_DNA"/>
</dbReference>
<evidence type="ECO:0000259" key="19">
    <source>
        <dbReference type="Pfam" id="PF02932"/>
    </source>
</evidence>
<evidence type="ECO:0000256" key="9">
    <source>
        <dbReference type="ARBA" id="ARBA00023136"/>
    </source>
</evidence>